<name>A0A1I0MLF2_9BACT</name>
<dbReference type="AlphaFoldDB" id="A0A1I0MLF2"/>
<evidence type="ECO:0000313" key="4">
    <source>
        <dbReference type="EMBL" id="SEV88723.1"/>
    </source>
</evidence>
<gene>
    <name evidence="4" type="ORF">SAMN05216290_0472</name>
</gene>
<accession>A0A1I0MLF2</accession>
<dbReference type="InterPro" id="IPR001789">
    <property type="entry name" value="Sig_transdc_resp-reg_receiver"/>
</dbReference>
<dbReference type="OrthoDB" id="1646880at2"/>
<dbReference type="SMART" id="SM00448">
    <property type="entry name" value="REC"/>
    <property type="match status" value="1"/>
</dbReference>
<dbReference type="InterPro" id="IPR011006">
    <property type="entry name" value="CheY-like_superfamily"/>
</dbReference>
<dbReference type="PROSITE" id="PS50110">
    <property type="entry name" value="RESPONSE_REGULATORY"/>
    <property type="match status" value="1"/>
</dbReference>
<dbReference type="Gene3D" id="3.40.50.2300">
    <property type="match status" value="1"/>
</dbReference>
<dbReference type="Proteomes" id="UP000199437">
    <property type="component" value="Unassembled WGS sequence"/>
</dbReference>
<protein>
    <submittedName>
        <fullName evidence="4">Response regulator receiver domain-containing protein</fullName>
    </submittedName>
</protein>
<reference evidence="5" key="1">
    <citation type="submission" date="2016-10" db="EMBL/GenBank/DDBJ databases">
        <authorList>
            <person name="Varghese N."/>
            <person name="Submissions S."/>
        </authorList>
    </citation>
    <scope>NUCLEOTIDE SEQUENCE [LARGE SCALE GENOMIC DNA]</scope>
    <source>
        <strain evidence="5">CGMCC 1.12402</strain>
    </source>
</reference>
<dbReference type="STRING" id="1267423.SAMN05216290_0472"/>
<dbReference type="Pfam" id="PF00072">
    <property type="entry name" value="Response_reg"/>
    <property type="match status" value="1"/>
</dbReference>
<feature type="modified residue" description="4-aspartylphosphate" evidence="2">
    <location>
        <position position="76"/>
    </location>
</feature>
<evidence type="ECO:0000256" key="1">
    <source>
        <dbReference type="ARBA" id="ARBA00022553"/>
    </source>
</evidence>
<feature type="domain" description="Response regulatory" evidence="3">
    <location>
        <begin position="26"/>
        <end position="141"/>
    </location>
</feature>
<dbReference type="GO" id="GO:0000160">
    <property type="term" value="P:phosphorelay signal transduction system"/>
    <property type="evidence" value="ECO:0007669"/>
    <property type="project" value="InterPro"/>
</dbReference>
<organism evidence="4 5">
    <name type="scientific">Roseivirga pacifica</name>
    <dbReference type="NCBI Taxonomy" id="1267423"/>
    <lineage>
        <taxon>Bacteria</taxon>
        <taxon>Pseudomonadati</taxon>
        <taxon>Bacteroidota</taxon>
        <taxon>Cytophagia</taxon>
        <taxon>Cytophagales</taxon>
        <taxon>Roseivirgaceae</taxon>
        <taxon>Roseivirga</taxon>
    </lineage>
</organism>
<dbReference type="PANTHER" id="PTHR44591">
    <property type="entry name" value="STRESS RESPONSE REGULATOR PROTEIN 1"/>
    <property type="match status" value="1"/>
</dbReference>
<evidence type="ECO:0000256" key="2">
    <source>
        <dbReference type="PROSITE-ProRule" id="PRU00169"/>
    </source>
</evidence>
<dbReference type="SUPFAM" id="SSF52172">
    <property type="entry name" value="CheY-like"/>
    <property type="match status" value="1"/>
</dbReference>
<evidence type="ECO:0000313" key="5">
    <source>
        <dbReference type="Proteomes" id="UP000199437"/>
    </source>
</evidence>
<keyword evidence="1 2" id="KW-0597">Phosphoprotein</keyword>
<keyword evidence="5" id="KW-1185">Reference proteome</keyword>
<proteinExistence type="predicted"/>
<dbReference type="EMBL" id="FOIR01000001">
    <property type="protein sequence ID" value="SEV88723.1"/>
    <property type="molecule type" value="Genomic_DNA"/>
</dbReference>
<dbReference type="InterPro" id="IPR050595">
    <property type="entry name" value="Bact_response_regulator"/>
</dbReference>
<sequence>MNLKVYLPAFTIQLISPRVLNKMDKRILIVEDEGAIAENLCEQLALFGYSSCATAKSYQVAINQIHDFNPDLIILDIDLEGQLTGIDVARYINKNHARPFIYHSGNLEPEIYESALQTAPFAYLTKPALFTQLHQTIEKALS</sequence>
<dbReference type="PANTHER" id="PTHR44591:SF23">
    <property type="entry name" value="CHEY SUBFAMILY"/>
    <property type="match status" value="1"/>
</dbReference>
<evidence type="ECO:0000259" key="3">
    <source>
        <dbReference type="PROSITE" id="PS50110"/>
    </source>
</evidence>